<evidence type="ECO:0000313" key="3">
    <source>
        <dbReference type="Proteomes" id="UP000480185"/>
    </source>
</evidence>
<dbReference type="GO" id="GO:0032259">
    <property type="term" value="P:methylation"/>
    <property type="evidence" value="ECO:0007669"/>
    <property type="project" value="UniProtKB-KW"/>
</dbReference>
<evidence type="ECO:0000259" key="1">
    <source>
        <dbReference type="Pfam" id="PF05050"/>
    </source>
</evidence>
<feature type="domain" description="Methyltransferase FkbM" evidence="1">
    <location>
        <begin position="96"/>
        <end position="245"/>
    </location>
</feature>
<dbReference type="GO" id="GO:0008168">
    <property type="term" value="F:methyltransferase activity"/>
    <property type="evidence" value="ECO:0007669"/>
    <property type="project" value="UniProtKB-KW"/>
</dbReference>
<keyword evidence="2" id="KW-0489">Methyltransferase</keyword>
<dbReference type="EMBL" id="WJNH01000009">
    <property type="protein sequence ID" value="MRG87420.1"/>
    <property type="molecule type" value="Genomic_DNA"/>
</dbReference>
<dbReference type="Proteomes" id="UP000480185">
    <property type="component" value="Unassembled WGS sequence"/>
</dbReference>
<dbReference type="Gene3D" id="3.40.50.150">
    <property type="entry name" value="Vaccinia Virus protein VP39"/>
    <property type="match status" value="1"/>
</dbReference>
<dbReference type="RefSeq" id="WP_153729311.1">
    <property type="nucleotide sequence ID" value="NZ_WJNH01000009.1"/>
</dbReference>
<keyword evidence="2" id="KW-0808">Transferase</keyword>
<sequence>MKIKEFSYRPLFMKMWEDYPKLWKLLIDMGTFMKYKTLNVDKLPEKVTFPSSTMIYINSNENRGRALLVKEGITQKRLYHFWNKLVKEYSPDLIIDVGVNYGECIFSTVYPIHSEIYGIEANHSLLKYISKSKEVHPNQSQISIIHALASDQNAVEKDFYIDQNWSGTSSASYVPSHNMVERVPVQTVTIDALIKEKASYNTFLFKVDVEGYEAFVLKGMEDLLANCESAIGFLEFNSDYIDKSGISSDQFFNYLQRHFSIYMYREDDTLTCADHLKLSHLQELFRSTYIHTDFVLVGGNMPLNVEELFAP</sequence>
<dbReference type="Pfam" id="PF05050">
    <property type="entry name" value="Methyltransf_21"/>
    <property type="match status" value="1"/>
</dbReference>
<dbReference type="InterPro" id="IPR052514">
    <property type="entry name" value="SAM-dependent_MTase"/>
</dbReference>
<keyword evidence="3" id="KW-1185">Reference proteome</keyword>
<comment type="caution">
    <text evidence="2">The sequence shown here is derived from an EMBL/GenBank/DDBJ whole genome shotgun (WGS) entry which is preliminary data.</text>
</comment>
<reference evidence="2 3" key="1">
    <citation type="submission" date="2019-11" db="EMBL/GenBank/DDBJ databases">
        <authorList>
            <person name="Li J."/>
        </authorList>
    </citation>
    <scope>NUCLEOTIDE SEQUENCE [LARGE SCALE GENOMIC DNA]</scope>
    <source>
        <strain evidence="2 3">J4</strain>
    </source>
</reference>
<name>A0A6G1X972_9BACI</name>
<accession>A0A6G1X972</accession>
<evidence type="ECO:0000313" key="2">
    <source>
        <dbReference type="EMBL" id="MRG87420.1"/>
    </source>
</evidence>
<dbReference type="AlphaFoldDB" id="A0A6G1X972"/>
<dbReference type="PANTHER" id="PTHR34203:SF15">
    <property type="entry name" value="SLL1173 PROTEIN"/>
    <property type="match status" value="1"/>
</dbReference>
<organism evidence="2 3">
    <name type="scientific">Salinibacillus xinjiangensis</name>
    <dbReference type="NCBI Taxonomy" id="1229268"/>
    <lineage>
        <taxon>Bacteria</taxon>
        <taxon>Bacillati</taxon>
        <taxon>Bacillota</taxon>
        <taxon>Bacilli</taxon>
        <taxon>Bacillales</taxon>
        <taxon>Bacillaceae</taxon>
        <taxon>Salinibacillus</taxon>
    </lineage>
</organism>
<dbReference type="PANTHER" id="PTHR34203">
    <property type="entry name" value="METHYLTRANSFERASE, FKBM FAMILY PROTEIN"/>
    <property type="match status" value="1"/>
</dbReference>
<protein>
    <submittedName>
        <fullName evidence="2">FkbM family methyltransferase</fullName>
    </submittedName>
</protein>
<gene>
    <name evidence="2" type="ORF">GH754_14075</name>
</gene>
<dbReference type="SUPFAM" id="SSF53335">
    <property type="entry name" value="S-adenosyl-L-methionine-dependent methyltransferases"/>
    <property type="match status" value="1"/>
</dbReference>
<proteinExistence type="predicted"/>
<dbReference type="NCBIfam" id="TIGR01444">
    <property type="entry name" value="fkbM_fam"/>
    <property type="match status" value="1"/>
</dbReference>
<dbReference type="OrthoDB" id="9802760at2"/>
<dbReference type="InterPro" id="IPR006342">
    <property type="entry name" value="FkbM_mtfrase"/>
</dbReference>
<dbReference type="InterPro" id="IPR029063">
    <property type="entry name" value="SAM-dependent_MTases_sf"/>
</dbReference>